<name>A0A8S9ULA6_PHYIN</name>
<organism evidence="2 3">
    <name type="scientific">Phytophthora infestans</name>
    <name type="common">Potato late blight agent</name>
    <name type="synonym">Botrytis infestans</name>
    <dbReference type="NCBI Taxonomy" id="4787"/>
    <lineage>
        <taxon>Eukaryota</taxon>
        <taxon>Sar</taxon>
        <taxon>Stramenopiles</taxon>
        <taxon>Oomycota</taxon>
        <taxon>Peronosporomycetes</taxon>
        <taxon>Peronosporales</taxon>
        <taxon>Peronosporaceae</taxon>
        <taxon>Phytophthora</taxon>
    </lineage>
</organism>
<dbReference type="AlphaFoldDB" id="A0A8S9ULA6"/>
<accession>A0A8S9ULA6</accession>
<dbReference type="InterPro" id="IPR052980">
    <property type="entry name" value="Crinkler_effector"/>
</dbReference>
<feature type="non-terminal residue" evidence="2">
    <location>
        <position position="221"/>
    </location>
</feature>
<evidence type="ECO:0000313" key="2">
    <source>
        <dbReference type="EMBL" id="KAF4141466.1"/>
    </source>
</evidence>
<evidence type="ECO:0000256" key="1">
    <source>
        <dbReference type="SAM" id="MobiDB-lite"/>
    </source>
</evidence>
<dbReference type="EMBL" id="JAACNO010001344">
    <property type="protein sequence ID" value="KAF4141466.1"/>
    <property type="molecule type" value="Genomic_DNA"/>
</dbReference>
<gene>
    <name evidence="2" type="ORF">GN958_ATG09339</name>
</gene>
<dbReference type="Proteomes" id="UP000704712">
    <property type="component" value="Unassembled WGS sequence"/>
</dbReference>
<proteinExistence type="predicted"/>
<feature type="region of interest" description="Disordered" evidence="1">
    <location>
        <begin position="172"/>
        <end position="202"/>
    </location>
</feature>
<comment type="caution">
    <text evidence="2">The sequence shown here is derived from an EMBL/GenBank/DDBJ whole genome shotgun (WGS) entry which is preliminary data.</text>
</comment>
<sequence>DSVDPIRIRGFPFLNCSVLLASTPRQDCIGEFKKLAPTPVVLYMPLWTEEEFSALARLYPSAQNEWEHRFKGTGGVPRLVLQDIETDPQVLRYKCKTLVSINSEINSRTKIAQTLIPIHSQAPYRQYDVVYASELAMQVISRTKLLVQWKSASPIAVQIHLRAWAFRVSGADSGARTQKQKHRRKQGREDTGDGPTIIIPSSPQHSQIVERVEVGQHANQL</sequence>
<protein>
    <submittedName>
        <fullName evidence="2">Uncharacterized protein</fullName>
    </submittedName>
</protein>
<evidence type="ECO:0000313" key="3">
    <source>
        <dbReference type="Proteomes" id="UP000704712"/>
    </source>
</evidence>
<reference evidence="2" key="1">
    <citation type="submission" date="2020-03" db="EMBL/GenBank/DDBJ databases">
        <title>Hybrid Assembly of Korean Phytophthora infestans isolates.</title>
        <authorList>
            <person name="Prokchorchik M."/>
            <person name="Lee Y."/>
            <person name="Seo J."/>
            <person name="Cho J.-H."/>
            <person name="Park Y.-E."/>
            <person name="Jang D.-C."/>
            <person name="Im J.-S."/>
            <person name="Choi J.-G."/>
            <person name="Park H.-J."/>
            <person name="Lee G.-B."/>
            <person name="Lee Y.-G."/>
            <person name="Hong S.-Y."/>
            <person name="Cho K."/>
            <person name="Sohn K.H."/>
        </authorList>
    </citation>
    <scope>NUCLEOTIDE SEQUENCE</scope>
    <source>
        <strain evidence="2">KR_2_A2</strain>
    </source>
</reference>
<dbReference type="PANTHER" id="PTHR33129">
    <property type="entry name" value="PROTEIN KINASE DOMAIN-CONTAINING PROTEIN-RELATED"/>
    <property type="match status" value="1"/>
</dbReference>